<dbReference type="AlphaFoldDB" id="A0AAN6GBN0"/>
<dbReference type="Gene3D" id="3.40.30.10">
    <property type="entry name" value="Glutaredoxin"/>
    <property type="match status" value="1"/>
</dbReference>
<gene>
    <name evidence="3" type="ORF">OC842_003472</name>
</gene>
<name>A0AAN6GBN0_9BASI</name>
<dbReference type="InterPro" id="IPR004045">
    <property type="entry name" value="Glutathione_S-Trfase_N"/>
</dbReference>
<keyword evidence="4" id="KW-1185">Reference proteome</keyword>
<comment type="caution">
    <text evidence="3">The sequence shown here is derived from an EMBL/GenBank/DDBJ whole genome shotgun (WGS) entry which is preliminary data.</text>
</comment>
<protein>
    <recommendedName>
        <fullName evidence="2">GST N-terminal domain-containing protein</fullName>
    </recommendedName>
</protein>
<reference evidence="3" key="1">
    <citation type="journal article" date="2023" name="PhytoFront">
        <title>Draft Genome Resources of Seven Strains of Tilletia horrida, Causal Agent of Kernel Smut of Rice.</title>
        <authorList>
            <person name="Khanal S."/>
            <person name="Antony Babu S."/>
            <person name="Zhou X.G."/>
        </authorList>
    </citation>
    <scope>NUCLEOTIDE SEQUENCE</scope>
    <source>
        <strain evidence="3">TX3</strain>
    </source>
</reference>
<dbReference type="PROSITE" id="PS50404">
    <property type="entry name" value="GST_NTER"/>
    <property type="match status" value="1"/>
</dbReference>
<dbReference type="Proteomes" id="UP001176521">
    <property type="component" value="Unassembled WGS sequence"/>
</dbReference>
<evidence type="ECO:0000313" key="4">
    <source>
        <dbReference type="Proteomes" id="UP001176521"/>
    </source>
</evidence>
<evidence type="ECO:0000259" key="2">
    <source>
        <dbReference type="PROSITE" id="PS50404"/>
    </source>
</evidence>
<feature type="region of interest" description="Disordered" evidence="1">
    <location>
        <begin position="217"/>
        <end position="237"/>
    </location>
</feature>
<evidence type="ECO:0000313" key="3">
    <source>
        <dbReference type="EMBL" id="KAK0531910.1"/>
    </source>
</evidence>
<evidence type="ECO:0000256" key="1">
    <source>
        <dbReference type="SAM" id="MobiDB-lite"/>
    </source>
</evidence>
<accession>A0AAN6GBN0</accession>
<organism evidence="3 4">
    <name type="scientific">Tilletia horrida</name>
    <dbReference type="NCBI Taxonomy" id="155126"/>
    <lineage>
        <taxon>Eukaryota</taxon>
        <taxon>Fungi</taxon>
        <taxon>Dikarya</taxon>
        <taxon>Basidiomycota</taxon>
        <taxon>Ustilaginomycotina</taxon>
        <taxon>Exobasidiomycetes</taxon>
        <taxon>Tilletiales</taxon>
        <taxon>Tilletiaceae</taxon>
        <taxon>Tilletia</taxon>
    </lineage>
</organism>
<sequence length="342" mass="37047">MAPPVITFYDVASSDGPERYFLPNPWVSRMCLVHKGLDFTTHSVPLEELRAAGPGTLRERLAHVLGPNDRPLVPMIDVPGADGQSSTLVGDTVTIAEYLDANFPQAPSLFLPSLPPSDSAPDAESPAFRHAHTMARLLKEGIGNSDAQWAAHFELCAAGLADAFATRDREYMTSDAKLGLSNGWSLFEAMDRAAMLAHTRRSLLPICAILNPTQSQPRIANSASPSNPSPGALARPSSSASPQLFLASPEKPGFIDYVLFGRYAMTRGCAPELNKAIWSRGSAQARAWLKSYRDGKWALGETVAQGQWFGDVELPGIEEWVERMLDAHGGYARKFLAAQETA</sequence>
<feature type="domain" description="GST N-terminal" evidence="2">
    <location>
        <begin position="12"/>
        <end position="107"/>
    </location>
</feature>
<feature type="compositionally biased region" description="Low complexity" evidence="1">
    <location>
        <begin position="220"/>
        <end position="230"/>
    </location>
</feature>
<dbReference type="EMBL" id="JAPDMQ010000173">
    <property type="protein sequence ID" value="KAK0531910.1"/>
    <property type="molecule type" value="Genomic_DNA"/>
</dbReference>
<proteinExistence type="predicted"/>